<accession>A0A815HXB4</accession>
<comment type="caution">
    <text evidence="1">The sequence shown here is derived from an EMBL/GenBank/DDBJ whole genome shotgun (WGS) entry which is preliminary data.</text>
</comment>
<evidence type="ECO:0000313" key="3">
    <source>
        <dbReference type="Proteomes" id="UP000663864"/>
    </source>
</evidence>
<evidence type="ECO:0000313" key="2">
    <source>
        <dbReference type="EMBL" id="CAF3926848.1"/>
    </source>
</evidence>
<organism evidence="1 3">
    <name type="scientific">Rotaria sordida</name>
    <dbReference type="NCBI Taxonomy" id="392033"/>
    <lineage>
        <taxon>Eukaryota</taxon>
        <taxon>Metazoa</taxon>
        <taxon>Spiralia</taxon>
        <taxon>Gnathifera</taxon>
        <taxon>Rotifera</taxon>
        <taxon>Eurotatoria</taxon>
        <taxon>Bdelloidea</taxon>
        <taxon>Philodinida</taxon>
        <taxon>Philodinidae</taxon>
        <taxon>Rotaria</taxon>
    </lineage>
</organism>
<dbReference type="EMBL" id="CAJOBD010003073">
    <property type="protein sequence ID" value="CAF3926848.1"/>
    <property type="molecule type" value="Genomic_DNA"/>
</dbReference>
<dbReference type="Proteomes" id="UP000663836">
    <property type="component" value="Unassembled WGS sequence"/>
</dbReference>
<sequence length="161" mass="18926">MAYLQRNQFGFEANSSPVTVPDNDVARLMYYFDCVCDAIEYDDSDLNRYRNYRNWSSLSYEERRVLLALCLTFSPDVFDNKVFFQSDALCGDRSNKFYKISQVSHQLLAVQSIVIAGRRRQVKQIMTYKMAWMQKNYFNPVQRLAQQYNRNTSQSPSCVIS</sequence>
<gene>
    <name evidence="2" type="ORF">JBS370_LOCUS22234</name>
    <name evidence="1" type="ORF">ZHD862_LOCUS30896</name>
</gene>
<evidence type="ECO:0000313" key="1">
    <source>
        <dbReference type="EMBL" id="CAF1357537.1"/>
    </source>
</evidence>
<dbReference type="Proteomes" id="UP000663864">
    <property type="component" value="Unassembled WGS sequence"/>
</dbReference>
<protein>
    <submittedName>
        <fullName evidence="1">Uncharacterized protein</fullName>
    </submittedName>
</protein>
<name>A0A815HXB4_9BILA</name>
<dbReference type="EMBL" id="CAJNOT010002995">
    <property type="protein sequence ID" value="CAF1357537.1"/>
    <property type="molecule type" value="Genomic_DNA"/>
</dbReference>
<reference evidence="1" key="1">
    <citation type="submission" date="2021-02" db="EMBL/GenBank/DDBJ databases">
        <authorList>
            <person name="Nowell W R."/>
        </authorList>
    </citation>
    <scope>NUCLEOTIDE SEQUENCE</scope>
</reference>
<dbReference type="AlphaFoldDB" id="A0A815HXB4"/>
<proteinExistence type="predicted"/>